<organism evidence="1 2">
    <name type="scientific">Burkholderia singularis</name>
    <dbReference type="NCBI Taxonomy" id="1503053"/>
    <lineage>
        <taxon>Bacteria</taxon>
        <taxon>Pseudomonadati</taxon>
        <taxon>Pseudomonadota</taxon>
        <taxon>Betaproteobacteria</taxon>
        <taxon>Burkholderiales</taxon>
        <taxon>Burkholderiaceae</taxon>
        <taxon>Burkholderia</taxon>
        <taxon>pseudomallei group</taxon>
    </lineage>
</organism>
<gene>
    <name evidence="1" type="ORF">BSIN_3655</name>
</gene>
<accession>A0A238H5R5</accession>
<dbReference type="EMBL" id="FXAN01000056">
    <property type="protein sequence ID" value="SMG00525.1"/>
    <property type="molecule type" value="Genomic_DNA"/>
</dbReference>
<evidence type="ECO:0000313" key="2">
    <source>
        <dbReference type="Proteomes" id="UP000198460"/>
    </source>
</evidence>
<reference evidence="1 2" key="1">
    <citation type="submission" date="2017-04" db="EMBL/GenBank/DDBJ databases">
        <authorList>
            <person name="Afonso C.L."/>
            <person name="Miller P.J."/>
            <person name="Scott M.A."/>
            <person name="Spackman E."/>
            <person name="Goraichik I."/>
            <person name="Dimitrov K.M."/>
            <person name="Suarez D.L."/>
            <person name="Swayne D.E."/>
        </authorList>
    </citation>
    <scope>NUCLEOTIDE SEQUENCE [LARGE SCALE GENOMIC DNA]</scope>
    <source>
        <strain evidence="1">LMG 28154</strain>
    </source>
</reference>
<evidence type="ECO:0000313" key="1">
    <source>
        <dbReference type="EMBL" id="SMG00525.1"/>
    </source>
</evidence>
<sequence length="41" mass="4604">MTFRSCQPTSGGVYRCISLRCAHRAPHAVPGLSRDAYPERR</sequence>
<name>A0A238H5R5_9BURK</name>
<dbReference type="Proteomes" id="UP000198460">
    <property type="component" value="Unassembled WGS sequence"/>
</dbReference>
<protein>
    <submittedName>
        <fullName evidence="1">Uncharacterized protein</fullName>
    </submittedName>
</protein>
<dbReference type="AlphaFoldDB" id="A0A238H5R5"/>
<proteinExistence type="predicted"/>